<dbReference type="InterPro" id="IPR012173">
    <property type="entry name" value="Mpp10"/>
</dbReference>
<dbReference type="AlphaFoldDB" id="A0A8C4NCZ0"/>
<dbReference type="GeneTree" id="ENSGT00390000011359"/>
<evidence type="ECO:0000256" key="3">
    <source>
        <dbReference type="ARBA" id="ARBA00022552"/>
    </source>
</evidence>
<feature type="region of interest" description="Disordered" evidence="8">
    <location>
        <begin position="128"/>
        <end position="158"/>
    </location>
</feature>
<evidence type="ECO:0000256" key="8">
    <source>
        <dbReference type="SAM" id="MobiDB-lite"/>
    </source>
</evidence>
<dbReference type="GO" id="GO:0032040">
    <property type="term" value="C:small-subunit processome"/>
    <property type="evidence" value="ECO:0007669"/>
    <property type="project" value="TreeGrafter"/>
</dbReference>
<feature type="compositionally biased region" description="Basic and acidic residues" evidence="8">
    <location>
        <begin position="537"/>
        <end position="564"/>
    </location>
</feature>
<evidence type="ECO:0000313" key="9">
    <source>
        <dbReference type="Ensembl" id="ENSEBUP00000000701.1"/>
    </source>
</evidence>
<evidence type="ECO:0000256" key="5">
    <source>
        <dbReference type="ARBA" id="ARBA00023274"/>
    </source>
</evidence>
<accession>A0A8C4NCZ0</accession>
<comment type="subcellular location">
    <subcellularLocation>
        <location evidence="1 7">Nucleus</location>
        <location evidence="1 7">Nucleolus</location>
    </subcellularLocation>
</comment>
<feature type="region of interest" description="Disordered" evidence="8">
    <location>
        <begin position="609"/>
        <end position="641"/>
    </location>
</feature>
<dbReference type="Proteomes" id="UP000694388">
    <property type="component" value="Unplaced"/>
</dbReference>
<evidence type="ECO:0000256" key="1">
    <source>
        <dbReference type="ARBA" id="ARBA00004604"/>
    </source>
</evidence>
<keyword evidence="10" id="KW-1185">Reference proteome</keyword>
<dbReference type="PANTHER" id="PTHR17039">
    <property type="entry name" value="U3 SMALL NUCLEOLAR RIBONUCLEOPROTEIN PROTEIN MPP10"/>
    <property type="match status" value="1"/>
</dbReference>
<comment type="similarity">
    <text evidence="6 7">Belongs to the MPP10 family.</text>
</comment>
<dbReference type="PIRSF" id="PIRSF017300">
    <property type="entry name" value="snoRNP_Mpp10"/>
    <property type="match status" value="1"/>
</dbReference>
<evidence type="ECO:0000313" key="10">
    <source>
        <dbReference type="Proteomes" id="UP000694388"/>
    </source>
</evidence>
<feature type="compositionally biased region" description="Basic residues" evidence="8">
    <location>
        <begin position="522"/>
        <end position="536"/>
    </location>
</feature>
<dbReference type="GO" id="GO:0006364">
    <property type="term" value="P:rRNA processing"/>
    <property type="evidence" value="ECO:0007669"/>
    <property type="project" value="UniProtKB-KW"/>
</dbReference>
<proteinExistence type="inferred from homology"/>
<feature type="compositionally biased region" description="Acidic residues" evidence="8">
    <location>
        <begin position="215"/>
        <end position="243"/>
    </location>
</feature>
<dbReference type="GO" id="GO:0034457">
    <property type="term" value="C:Mpp10 complex"/>
    <property type="evidence" value="ECO:0007669"/>
    <property type="project" value="UniProtKB-UniRule"/>
</dbReference>
<dbReference type="GO" id="GO:0005732">
    <property type="term" value="C:sno(s)RNA-containing ribonucleoprotein complex"/>
    <property type="evidence" value="ECO:0007669"/>
    <property type="project" value="UniProtKB-UniRule"/>
</dbReference>
<feature type="compositionally biased region" description="Basic and acidic residues" evidence="8">
    <location>
        <begin position="503"/>
        <end position="521"/>
    </location>
</feature>
<feature type="region of interest" description="Disordered" evidence="8">
    <location>
        <begin position="503"/>
        <end position="573"/>
    </location>
</feature>
<organism evidence="9 10">
    <name type="scientific">Eptatretus burgeri</name>
    <name type="common">Inshore hagfish</name>
    <dbReference type="NCBI Taxonomy" id="7764"/>
    <lineage>
        <taxon>Eukaryota</taxon>
        <taxon>Metazoa</taxon>
        <taxon>Chordata</taxon>
        <taxon>Craniata</taxon>
        <taxon>Vertebrata</taxon>
        <taxon>Cyclostomata</taxon>
        <taxon>Myxini</taxon>
        <taxon>Myxiniformes</taxon>
        <taxon>Myxinidae</taxon>
        <taxon>Eptatretinae</taxon>
        <taxon>Eptatretus</taxon>
    </lineage>
</organism>
<evidence type="ECO:0000256" key="7">
    <source>
        <dbReference type="PIRNR" id="PIRNR017300"/>
    </source>
</evidence>
<feature type="compositionally biased region" description="Basic and acidic residues" evidence="8">
    <location>
        <begin position="196"/>
        <end position="211"/>
    </location>
</feature>
<sequence length="641" mass="73133">MARPDTRAWPGVVGAAIEVVKECDARMDRFLSVQEELADQMLEMTKKLYDLHKLQEPSVAFQGSPLQKLQVEGFDAEQVWQQLELQNELVIQQLLKRVANLGTGQAISLLPIEAGGDAEDLLLLENDSCEESDGNDSSGTPGSDGEAGKSDASNSDVDFDIDDLESTAQPSSVLKDKNRLEDGFFSLSEMEAFLESEEKREDRKRQTDGSRADAVVEENEDEEVDYFEDVTEDDYMFGEDEEEKNPRDLKYKDYFEGQGNKQKLNKKVTFGDFQEENRHDDRSDEQELGVHISADKAEQQKGKSSFEKTEEKIRHQIRELEAEALAERPWQLRGEMTAEQHPENGLLEESILFDHAVRMAPVITEQTTSKLEDMICQRIKDKAWDDVVRKEKPKENAAEFKKRVVLDEEKSKLSLAEIYEQEFVKQTQKRKQEEENPQHVEVKKMMDSLFLKLDTLSNFQLTPKPPEPEVKVVSNLPAISLEEAIPEHISDGALLAPEEVKEKGRVGSDVKGKSEQCATDKKRARRRKKKIRHMKRLQRENRQLNREKLAQEKNKNLEGKESVGRRKKVDKKAETVRLQKLARDGKATLLKDSGLNSISSSQAFFARLHEVNTTGGKKKEPEGKKRKRDGKQHLQASKLKL</sequence>
<feature type="region of interest" description="Disordered" evidence="8">
    <location>
        <begin position="195"/>
        <end position="312"/>
    </location>
</feature>
<comment type="function">
    <text evidence="7">Component of the 60-80S U3 small nucleolar ribonucleoprotein (U3 snoRNP). Required for the early cleavages during pre-18S ribosomal RNA processing.</text>
</comment>
<dbReference type="PANTHER" id="PTHR17039:SF0">
    <property type="entry name" value="U3 SMALL NUCLEOLAR RIBONUCLEOPROTEIN PROTEIN MPP10"/>
    <property type="match status" value="1"/>
</dbReference>
<protein>
    <recommendedName>
        <fullName evidence="7">U3 small nucleolar ribonucleoprotein protein MPP10</fullName>
    </recommendedName>
</protein>
<reference evidence="9" key="2">
    <citation type="submission" date="2025-09" db="UniProtKB">
        <authorList>
            <consortium name="Ensembl"/>
        </authorList>
    </citation>
    <scope>IDENTIFICATION</scope>
</reference>
<feature type="compositionally biased region" description="Basic and acidic residues" evidence="8">
    <location>
        <begin position="293"/>
        <end position="312"/>
    </location>
</feature>
<dbReference type="Pfam" id="PF04006">
    <property type="entry name" value="Mpp10"/>
    <property type="match status" value="1"/>
</dbReference>
<reference evidence="9" key="1">
    <citation type="submission" date="2025-08" db="UniProtKB">
        <authorList>
            <consortium name="Ensembl"/>
        </authorList>
    </citation>
    <scope>IDENTIFICATION</scope>
</reference>
<keyword evidence="2 7" id="KW-0690">Ribosome biogenesis</keyword>
<keyword evidence="3 7" id="KW-0698">rRNA processing</keyword>
<name>A0A8C4NCZ0_EPTBU</name>
<dbReference type="GO" id="GO:0055123">
    <property type="term" value="P:digestive system development"/>
    <property type="evidence" value="ECO:0007669"/>
    <property type="project" value="Ensembl"/>
</dbReference>
<dbReference type="OMA" id="HFAEDFG"/>
<evidence type="ECO:0000256" key="2">
    <source>
        <dbReference type="ARBA" id="ARBA00022517"/>
    </source>
</evidence>
<dbReference type="Ensembl" id="ENSEBUT00000001007.1">
    <property type="protein sequence ID" value="ENSEBUP00000000701.1"/>
    <property type="gene ID" value="ENSEBUG00000000786.1"/>
</dbReference>
<keyword evidence="5 7" id="KW-0687">Ribonucleoprotein</keyword>
<evidence type="ECO:0000256" key="4">
    <source>
        <dbReference type="ARBA" id="ARBA00023242"/>
    </source>
</evidence>
<evidence type="ECO:0000256" key="6">
    <source>
        <dbReference type="ARBA" id="ARBA00029455"/>
    </source>
</evidence>
<keyword evidence="4 7" id="KW-0539">Nucleus</keyword>
<feature type="compositionally biased region" description="Basic and acidic residues" evidence="8">
    <location>
        <begin position="244"/>
        <end position="255"/>
    </location>
</feature>